<accession>A0ACD0NWH7</accession>
<keyword evidence="2" id="KW-1185">Reference proteome</keyword>
<dbReference type="Proteomes" id="UP000245626">
    <property type="component" value="Unassembled WGS sequence"/>
</dbReference>
<protein>
    <submittedName>
        <fullName evidence="1">UCH-domain-containing protein</fullName>
    </submittedName>
</protein>
<evidence type="ECO:0000313" key="1">
    <source>
        <dbReference type="EMBL" id="PWN50193.1"/>
    </source>
</evidence>
<gene>
    <name evidence="1" type="ORF">IE53DRAFT_107489</name>
</gene>
<proteinExistence type="predicted"/>
<sequence>MDHPPSSDLPSSPRASDPSSGLSHHQRQTPNQGQDQHSSQDPVHFSSSSLPIPTSPSFPKGSSNRRPLPSPAASPSFLHNGSPFPPSLTARSSSYKRARTASPIIDDNSSDVDQVYSRPNSESDDNDNESLSTSLPCTADQQTPQPAPLTESSSSGRHLSTSQDKAMALASADGTIEGLMTAKNLRLDEPASSDPSQPAEHHRETLPSYADAEKDAVVRARPSAEEQLKAIRPLKNKALVAGETWYLLSRDWYKRWSTACAAQSTGEMASKSDEQDEELEVGPIKNYNLMEQGSSVDEARLSTGISEGIDYEILPEEGWLKISQWYGVDGPIFPRKVIEGLNPGQESIEFYPPRIRLFGIAGTQSVQSEAVTMSVSQTLDELKLAAKQLLGTPNLADNDIRFWRLPLEDDELDLLPSSLEEMIRGQDAELVEAGEDDTENYQTHATLKVLQLDEVEIALAIEQRQSGLWSLSPAPAPVIAPKNLFSQPAGDFFSGIQQPKRAMGPPEGILSKVSANALAAPSSDGMASGGRVTRSQAAMDRPAGRSYGLRGLNNLGNTCFMNSALQCMSNTLELQQYFAAGVYKQELNTSNPLGMGGAIAEAFGNLISMLWNGQSGSFWPREFKTALSRFAPQFSGYAQHDSQELLAFLLDGLHEDLNRIVKKPYIEAPDWEGGGEKEMISFAKKQWEIYKARNDSVIVDLFQGQYRSTLVCPECGKVSIKFDPFMYLTLPIPNKKKWRNKVYFVPYDPSKPLVTLDLQLPAGSNFGKLRQKVASIFGIDAKKVVGGEVWHHRVFRWFQDYEPIIDIKSNDYVYLWEIPTEFVGAKRISNRYRYSRSVADAEEDIALPQEENAVLPVFTNVLTNVGGSSRGFGNRRSKDESFGIPFFVSIPKSKMGDPESIRAIVGKQYERFSDKPVELSERLSGAAAKDSCLESEPSSVPVDWEIVDRTGENEIQAFSHPTDANVSTITEIREAGEAVDVPDQPSAAKPLPEAETDTRKRARQALFDIKFTVTDGGQPMPRGGNDNSESIAEGLEERHGRLALLALKCQAVTDARAEAPDPASRASSPRKEEDSMSKVKPLVYTGGALICDWTCDSQEEFLQEGKSGHTWGKYTDQVDEEIRKDAMDGTSKPKAISIEDCMDEFTKEEKLGEDDPWYCPSCKDFRQATKKFDLWKVPDILVVHLKRFSAGRNSRDKLNVNVDFPLEGLNLEDRVEGAKAVRRLSQEAGGDIPTELVQPGRDNDDAVAIDKPVYDLYAVDNHYGGLGSGHYTAYAKNPNDNKWYDFDDSSVRPVTNPESVKTASAYLLFYRRRTTRPIGGKSREKVQEARARSGSSTPLTNSGILGQAGQEPSMLGTTHIAGLQGEEQMESADSIDRHGLGHDDDDLLFPNVAGLTSSSSNNDTPTTSELSINEGGMTNHGAGEWDNVWPSNDNEDIPIGGQGQGRSIWSSLDSSPSPVGSPPRLRPSTLINRLNQEGKSGGDLEEAEEEEGEEEEEDDDDDYDDGSYPDSDMAAGGDASPRESLDDL</sequence>
<organism evidence="1 2">
    <name type="scientific">Violaceomyces palustris</name>
    <dbReference type="NCBI Taxonomy" id="1673888"/>
    <lineage>
        <taxon>Eukaryota</taxon>
        <taxon>Fungi</taxon>
        <taxon>Dikarya</taxon>
        <taxon>Basidiomycota</taxon>
        <taxon>Ustilaginomycotina</taxon>
        <taxon>Ustilaginomycetes</taxon>
        <taxon>Violaceomycetales</taxon>
        <taxon>Violaceomycetaceae</taxon>
        <taxon>Violaceomyces</taxon>
    </lineage>
</organism>
<reference evidence="1 2" key="1">
    <citation type="journal article" date="2018" name="Mol. Biol. Evol.">
        <title>Broad Genomic Sampling Reveals a Smut Pathogenic Ancestry of the Fungal Clade Ustilaginomycotina.</title>
        <authorList>
            <person name="Kijpornyongpan T."/>
            <person name="Mondo S.J."/>
            <person name="Barry K."/>
            <person name="Sandor L."/>
            <person name="Lee J."/>
            <person name="Lipzen A."/>
            <person name="Pangilinan J."/>
            <person name="LaButti K."/>
            <person name="Hainaut M."/>
            <person name="Henrissat B."/>
            <person name="Grigoriev I.V."/>
            <person name="Spatafora J.W."/>
            <person name="Aime M.C."/>
        </authorList>
    </citation>
    <scope>NUCLEOTIDE SEQUENCE [LARGE SCALE GENOMIC DNA]</scope>
    <source>
        <strain evidence="1 2">SA 807</strain>
    </source>
</reference>
<evidence type="ECO:0000313" key="2">
    <source>
        <dbReference type="Proteomes" id="UP000245626"/>
    </source>
</evidence>
<dbReference type="EMBL" id="KZ819959">
    <property type="protein sequence ID" value="PWN50193.1"/>
    <property type="molecule type" value="Genomic_DNA"/>
</dbReference>
<name>A0ACD0NWH7_9BASI</name>